<dbReference type="InterPro" id="IPR000477">
    <property type="entry name" value="RT_dom"/>
</dbReference>
<evidence type="ECO:0000313" key="3">
    <source>
        <dbReference type="Proteomes" id="UP000299102"/>
    </source>
</evidence>
<name>A0A4C1WPX2_EUMVA</name>
<accession>A0A4C1WPX2</accession>
<sequence>MPGAQKFICQIVQPVWRHMAPLAWKNYESKFLRCAGTPTSKSTPRSCFPEKATNKVQVYQKVSRGCLPEQSLSGFEQGHTGTRTRSPRAAVYPSHYSFQGWLESLPGLVPGSSIVFLGDKFLNRGIKNSRLDCGEEIRNPSRPVPWRGETGTGGVCFSIFSVCGGMDDKIEDVCELTKDRQLDILCANETKRMVVVEPSNADSSILMVLVLIKTNENVTVFALSCQKDYLNMYIVTNMRIRHRNVQKPFEEREEFWADVRDILMKCKINEGIVILGNFTGWVYNRTDIRKSAVDLELKSVGDLLAVTTELERTKVGKFQDQNIKREDTVVDDIITATAYMIDDRNQSEIMMDEIMKALKRMKVGKTTGYDKVSSEMLRNDLEKGYARVKRNDLQRTLSMHSVSSGLIHTLQTLYRGFSACIRINGAYTDWFDIGRGVRQRCVTSRWLFNVFIDSSLYYLNKYECKLRMDELSIKELMYADDQVILAPSACGLQEIDNEMDDFVKRRVKGSSYIDKISPRQGKIAQGKRDPYAAIVDTRRRCEHYGAWALLGDAWRGRDI</sequence>
<reference evidence="2 3" key="1">
    <citation type="journal article" date="2019" name="Commun. Biol.">
        <title>The bagworm genome reveals a unique fibroin gene that provides high tensile strength.</title>
        <authorList>
            <person name="Kono N."/>
            <person name="Nakamura H."/>
            <person name="Ohtoshi R."/>
            <person name="Tomita M."/>
            <person name="Numata K."/>
            <person name="Arakawa K."/>
        </authorList>
    </citation>
    <scope>NUCLEOTIDE SEQUENCE [LARGE SCALE GENOMIC DNA]</scope>
</reference>
<protein>
    <submittedName>
        <fullName evidence="2">Transposon TX1 uncharacterized 149 kDa protein</fullName>
    </submittedName>
</protein>
<dbReference type="OrthoDB" id="8775810at2759"/>
<dbReference type="PANTHER" id="PTHR47027">
    <property type="entry name" value="REVERSE TRANSCRIPTASE DOMAIN-CONTAINING PROTEIN"/>
    <property type="match status" value="1"/>
</dbReference>
<feature type="domain" description="Reverse transcriptase" evidence="1">
    <location>
        <begin position="371"/>
        <end position="505"/>
    </location>
</feature>
<dbReference type="Proteomes" id="UP000299102">
    <property type="component" value="Unassembled WGS sequence"/>
</dbReference>
<organism evidence="2 3">
    <name type="scientific">Eumeta variegata</name>
    <name type="common">Bagworm moth</name>
    <name type="synonym">Eumeta japonica</name>
    <dbReference type="NCBI Taxonomy" id="151549"/>
    <lineage>
        <taxon>Eukaryota</taxon>
        <taxon>Metazoa</taxon>
        <taxon>Ecdysozoa</taxon>
        <taxon>Arthropoda</taxon>
        <taxon>Hexapoda</taxon>
        <taxon>Insecta</taxon>
        <taxon>Pterygota</taxon>
        <taxon>Neoptera</taxon>
        <taxon>Endopterygota</taxon>
        <taxon>Lepidoptera</taxon>
        <taxon>Glossata</taxon>
        <taxon>Ditrysia</taxon>
        <taxon>Tineoidea</taxon>
        <taxon>Psychidae</taxon>
        <taxon>Oiketicinae</taxon>
        <taxon>Eumeta</taxon>
    </lineage>
</organism>
<dbReference type="AlphaFoldDB" id="A0A4C1WPX2"/>
<proteinExistence type="predicted"/>
<evidence type="ECO:0000313" key="2">
    <source>
        <dbReference type="EMBL" id="GBP53546.1"/>
    </source>
</evidence>
<gene>
    <name evidence="2" type="ORF">EVAR_41954_1</name>
</gene>
<dbReference type="EMBL" id="BGZK01000628">
    <property type="protein sequence ID" value="GBP53546.1"/>
    <property type="molecule type" value="Genomic_DNA"/>
</dbReference>
<evidence type="ECO:0000259" key="1">
    <source>
        <dbReference type="Pfam" id="PF00078"/>
    </source>
</evidence>
<dbReference type="PANTHER" id="PTHR47027:SF20">
    <property type="entry name" value="REVERSE TRANSCRIPTASE-LIKE PROTEIN WITH RNA-DIRECTED DNA POLYMERASE DOMAIN"/>
    <property type="match status" value="1"/>
</dbReference>
<keyword evidence="3" id="KW-1185">Reference proteome</keyword>
<comment type="caution">
    <text evidence="2">The sequence shown here is derived from an EMBL/GenBank/DDBJ whole genome shotgun (WGS) entry which is preliminary data.</text>
</comment>
<dbReference type="Pfam" id="PF00078">
    <property type="entry name" value="RVT_1"/>
    <property type="match status" value="1"/>
</dbReference>